<evidence type="ECO:0000256" key="1">
    <source>
        <dbReference type="ARBA" id="ARBA00007553"/>
    </source>
</evidence>
<dbReference type="Gene3D" id="3.40.80.10">
    <property type="entry name" value="Peptidoglycan recognition protein-like"/>
    <property type="match status" value="1"/>
</dbReference>
<keyword evidence="4" id="KW-1185">Reference proteome</keyword>
<dbReference type="PANTHER" id="PTHR11022:SF41">
    <property type="entry name" value="PEPTIDOGLYCAN-RECOGNITION PROTEIN LC-RELATED"/>
    <property type="match status" value="1"/>
</dbReference>
<dbReference type="InterPro" id="IPR036365">
    <property type="entry name" value="PGBD-like_sf"/>
</dbReference>
<proteinExistence type="inferred from homology"/>
<feature type="domain" description="Peptidoglycan recognition protein family" evidence="2">
    <location>
        <begin position="9"/>
        <end position="155"/>
    </location>
</feature>
<dbReference type="InterPro" id="IPR006619">
    <property type="entry name" value="PGRP_domain_met/bac"/>
</dbReference>
<name>A0ABS2UQ85_9ACTN</name>
<dbReference type="SUPFAM" id="SSF55846">
    <property type="entry name" value="N-acetylmuramoyl-L-alanine amidase-like"/>
    <property type="match status" value="1"/>
</dbReference>
<dbReference type="EMBL" id="JAFEJA010000001">
    <property type="protein sequence ID" value="MBM9619674.1"/>
    <property type="molecule type" value="Genomic_DNA"/>
</dbReference>
<dbReference type="InterPro" id="IPR036366">
    <property type="entry name" value="PGBDSf"/>
</dbReference>
<dbReference type="InterPro" id="IPR036505">
    <property type="entry name" value="Amidase/PGRP_sf"/>
</dbReference>
<dbReference type="Gene3D" id="1.10.101.10">
    <property type="entry name" value="PGBD-like superfamily/PGBD"/>
    <property type="match status" value="6"/>
</dbReference>
<dbReference type="Pfam" id="PF01471">
    <property type="entry name" value="PG_binding_1"/>
    <property type="match status" value="3"/>
</dbReference>
<dbReference type="CDD" id="cd06583">
    <property type="entry name" value="PGRP"/>
    <property type="match status" value="1"/>
</dbReference>
<gene>
    <name evidence="3" type="ORF">JE024_13210</name>
</gene>
<reference evidence="3 4" key="1">
    <citation type="journal article" date="2016" name="Arch. Microbiol.">
        <title>Streptomyces zhihengii sp. nov., isolated from rhizospheric soil of Psammosilene tunicoides.</title>
        <authorList>
            <person name="Huang M.J."/>
            <person name="Fei J.J."/>
            <person name="Salam N."/>
            <person name="Kim C.J."/>
            <person name="Hozzein W.N."/>
            <person name="Xiao M."/>
            <person name="Huang H.Q."/>
            <person name="Li W.J."/>
        </authorList>
    </citation>
    <scope>NUCLEOTIDE SEQUENCE [LARGE SCALE GENOMIC DNA]</scope>
    <source>
        <strain evidence="3 4">YIM T102</strain>
    </source>
</reference>
<accession>A0ABS2UQ85</accession>
<evidence type="ECO:0000259" key="2">
    <source>
        <dbReference type="SMART" id="SM00701"/>
    </source>
</evidence>
<comment type="caution">
    <text evidence="3">The sequence shown here is derived from an EMBL/GenBank/DDBJ whole genome shotgun (WGS) entry which is preliminary data.</text>
</comment>
<dbReference type="InterPro" id="IPR002502">
    <property type="entry name" value="Amidase_domain"/>
</dbReference>
<protein>
    <submittedName>
        <fullName evidence="3">N-acetylmuramoyl-L-alanine amidase</fullName>
    </submittedName>
</protein>
<comment type="similarity">
    <text evidence="1">Belongs to the N-acetylmuramoyl-L-alanine amidase 2 family.</text>
</comment>
<dbReference type="SUPFAM" id="SSF47090">
    <property type="entry name" value="PGBD-like"/>
    <property type="match status" value="4"/>
</dbReference>
<dbReference type="SMART" id="SM00701">
    <property type="entry name" value="PGRP"/>
    <property type="match status" value="1"/>
</dbReference>
<dbReference type="RefSeq" id="WP_205373782.1">
    <property type="nucleotide sequence ID" value="NZ_JAFEJA010000001.1"/>
</dbReference>
<evidence type="ECO:0000313" key="4">
    <source>
        <dbReference type="Proteomes" id="UP000664109"/>
    </source>
</evidence>
<evidence type="ECO:0000313" key="3">
    <source>
        <dbReference type="EMBL" id="MBM9619674.1"/>
    </source>
</evidence>
<sequence length="572" mass="60408">MSLPLLLKIVIASRAEWGAREPKQPLVPVPSSKRTGFVVHYSGAPSSQTVRQIQDYMMDGKDLDDIGYNFMIDVAGRVYEARGWHMKGAHTPNYNTTHIAVCVIGTDEDMLSDFTGKIADRVVKAVKSMYEKANEVMGRTLDATYHGALEGTQCPGNTLRKWVEDGMPGTALEVVDGSSGGNSVGGGSGGGGGYPNVIHRPVVGQQRAVNGLGYVPALTVDGIFGLLTEAGVMWLQRKVGTADDGIWGPGTEAAYLAYVGGYSGGETSVRSTAGQQRAVNGLGYVPALTVDGIFGPLTEAGVMWLQRKVGTADDGSWGPGTEAAYLAHTGQSQDSGIVRSVASQQRAVNGLGYTPRLDVDGSFGPLTVAGVEWLQRRVGADDDGIWGPSTESAYLTHLGHSGSGGRGTTDLRPVSYQQRTVNRLGHRPPLDVDGVFGPLTYAGVCWLQRLIGVADDGMWGSKTEEACNTYLDFGARLTVDGEFGPATIRSVQRVTGATVDGSWGPASKRALQSHLNLRHDAGLLVDGDFGTASVKALQSYLNRMTGAGLPVDGSWGVATTSALQRALNLAKF</sequence>
<organism evidence="3 4">
    <name type="scientific">Streptomyces zhihengii</name>
    <dbReference type="NCBI Taxonomy" id="1818004"/>
    <lineage>
        <taxon>Bacteria</taxon>
        <taxon>Bacillati</taxon>
        <taxon>Actinomycetota</taxon>
        <taxon>Actinomycetes</taxon>
        <taxon>Kitasatosporales</taxon>
        <taxon>Streptomycetaceae</taxon>
        <taxon>Streptomyces</taxon>
    </lineage>
</organism>
<dbReference type="Proteomes" id="UP000664109">
    <property type="component" value="Unassembled WGS sequence"/>
</dbReference>
<dbReference type="InterPro" id="IPR002477">
    <property type="entry name" value="Peptidoglycan-bd-like"/>
</dbReference>
<dbReference type="InterPro" id="IPR015510">
    <property type="entry name" value="PGRP"/>
</dbReference>
<dbReference type="PANTHER" id="PTHR11022">
    <property type="entry name" value="PEPTIDOGLYCAN RECOGNITION PROTEIN"/>
    <property type="match status" value="1"/>
</dbReference>
<dbReference type="Pfam" id="PF01510">
    <property type="entry name" value="Amidase_2"/>
    <property type="match status" value="1"/>
</dbReference>